<gene>
    <name evidence="1" type="ORF">ASZ90_011509</name>
</gene>
<name>A0A0W8FDG3_9ZZZZ</name>
<dbReference type="EMBL" id="LNQE01001362">
    <property type="protein sequence ID" value="KUG18782.1"/>
    <property type="molecule type" value="Genomic_DNA"/>
</dbReference>
<comment type="caution">
    <text evidence="1">The sequence shown here is derived from an EMBL/GenBank/DDBJ whole genome shotgun (WGS) entry which is preliminary data.</text>
</comment>
<protein>
    <submittedName>
        <fullName evidence="1">Uncharacterized protein</fullName>
    </submittedName>
</protein>
<proteinExistence type="predicted"/>
<sequence length="107" mass="11939">MALNGSVSFVYKAVDSTIIGRMEFRLPPEVLKLLQLTPNRPMALQGNARELARMMKAEVLGIQGDRTSAETKVTITSKCYGQIMRSYVPNAEPCLTLLMMLEETMMP</sequence>
<evidence type="ECO:0000313" key="1">
    <source>
        <dbReference type="EMBL" id="KUG18782.1"/>
    </source>
</evidence>
<accession>A0A0W8FDG3</accession>
<reference evidence="1" key="1">
    <citation type="journal article" date="2015" name="Proc. Natl. Acad. Sci. U.S.A.">
        <title>Networks of energetic and metabolic interactions define dynamics in microbial communities.</title>
        <authorList>
            <person name="Embree M."/>
            <person name="Liu J.K."/>
            <person name="Al-Bassam M.M."/>
            <person name="Zengler K."/>
        </authorList>
    </citation>
    <scope>NUCLEOTIDE SEQUENCE</scope>
</reference>
<dbReference type="AlphaFoldDB" id="A0A0W8FDG3"/>
<organism evidence="1">
    <name type="scientific">hydrocarbon metagenome</name>
    <dbReference type="NCBI Taxonomy" id="938273"/>
    <lineage>
        <taxon>unclassified sequences</taxon>
        <taxon>metagenomes</taxon>
        <taxon>ecological metagenomes</taxon>
    </lineage>
</organism>